<dbReference type="InterPro" id="IPR004843">
    <property type="entry name" value="Calcineurin-like_PHP"/>
</dbReference>
<dbReference type="Pfam" id="PF00149">
    <property type="entry name" value="Metallophos"/>
    <property type="match status" value="1"/>
</dbReference>
<feature type="repeat" description="TPR" evidence="10">
    <location>
        <begin position="95"/>
        <end position="128"/>
    </location>
</feature>
<dbReference type="AlphaFoldDB" id="A0A7S1TEV8"/>
<dbReference type="GO" id="GO:0046872">
    <property type="term" value="F:metal ion binding"/>
    <property type="evidence" value="ECO:0007669"/>
    <property type="project" value="UniProtKB-KW"/>
</dbReference>
<feature type="active site" description="Proton donor/acceptor" evidence="9">
    <location>
        <position position="309"/>
    </location>
</feature>
<dbReference type="InterPro" id="IPR011990">
    <property type="entry name" value="TPR-like_helical_dom_sf"/>
</dbReference>
<evidence type="ECO:0000256" key="10">
    <source>
        <dbReference type="PROSITE-ProRule" id="PRU00339"/>
    </source>
</evidence>
<dbReference type="Gene3D" id="1.25.40.10">
    <property type="entry name" value="Tetratricopeptide repeat domain"/>
    <property type="match status" value="1"/>
</dbReference>
<comment type="cofactor">
    <cofactor evidence="1">
        <name>Mn(2+)</name>
        <dbReference type="ChEBI" id="CHEBI:29035"/>
    </cofactor>
</comment>
<name>A0A7S1TEV8_9RHOD</name>
<dbReference type="InterPro" id="IPR019734">
    <property type="entry name" value="TPR_rpt"/>
</dbReference>
<evidence type="ECO:0000256" key="3">
    <source>
        <dbReference type="ARBA" id="ARBA00013081"/>
    </source>
</evidence>
<dbReference type="Pfam" id="PF08321">
    <property type="entry name" value="PPP5"/>
    <property type="match status" value="1"/>
</dbReference>
<dbReference type="PANTHER" id="PTHR45668:SF5">
    <property type="entry name" value="SERINE_THREONINE-PROTEIN PHOSPHATASE 5"/>
    <property type="match status" value="1"/>
</dbReference>
<evidence type="ECO:0000256" key="4">
    <source>
        <dbReference type="ARBA" id="ARBA00022723"/>
    </source>
</evidence>
<evidence type="ECO:0000256" key="8">
    <source>
        <dbReference type="ARBA" id="ARBA00023211"/>
    </source>
</evidence>
<dbReference type="PANTHER" id="PTHR45668">
    <property type="entry name" value="SERINE/THREONINE-PROTEIN PHOSPHATASE 5-RELATED"/>
    <property type="match status" value="1"/>
</dbReference>
<dbReference type="SUPFAM" id="SSF56300">
    <property type="entry name" value="Metallo-dependent phosphatases"/>
    <property type="match status" value="1"/>
</dbReference>
<dbReference type="EC" id="3.1.3.16" evidence="3"/>
<keyword evidence="4" id="KW-0479">Metal-binding</keyword>
<dbReference type="CDD" id="cd07417">
    <property type="entry name" value="MPP_PP5_C"/>
    <property type="match status" value="1"/>
</dbReference>
<dbReference type="InterPro" id="IPR013235">
    <property type="entry name" value="PPP_dom"/>
</dbReference>
<sequence>MMDSWVDAKKGEANEAFRERRFQHACELYTEALERLRSGVTVTRGRGEEEDATSQVKTAIAVLLANRSFTRLKLEEYGFAISDATEAIAQDASYVKAYYRRGSANFALGKYKEAKSDLKVVERLAPGDKDAKSKLKECDRRVREQLFAEAIGVDHVSELDSVDLDQIGVEENYDGPRLSESPTVQDSIELCSARFCEELMETFKLQKKLHPRYVVLLLRQVRSIFLSLPTVVDLPVGVDQHITVCGDTHGQFYDLIKIFELNGLPTSSNPYLFNGDFVDRGSFSVEVILTLLAFKVHDPACMHLTRGNHETRGMNKIYGFEGEVKAKYSERTFEMFMEVFRAMPLAYVLDGSQVAGGKRAFVLHGGLFSKDGVSLDTLRSLDRNCEPDSGLLSEMLWSDPQKEPGRGPSKRGIGVSFGPDVTMRFLEENNLDLLVRSHEMKEEGYEVEAEGKLITIFSAPNYCDQMGNMGAFIRFRSDMKPIFTQFSASPHPDVRPMKYAGNLGMWGL</sequence>
<dbReference type="SMART" id="SM00156">
    <property type="entry name" value="PP2Ac"/>
    <property type="match status" value="1"/>
</dbReference>
<evidence type="ECO:0000256" key="2">
    <source>
        <dbReference type="ARBA" id="ARBA00008786"/>
    </source>
</evidence>
<organism evidence="12">
    <name type="scientific">Compsopogon caeruleus</name>
    <dbReference type="NCBI Taxonomy" id="31354"/>
    <lineage>
        <taxon>Eukaryota</taxon>
        <taxon>Rhodophyta</taxon>
        <taxon>Compsopogonophyceae</taxon>
        <taxon>Compsopogonales</taxon>
        <taxon>Compsopogonaceae</taxon>
        <taxon>Compsopogon</taxon>
    </lineage>
</organism>
<evidence type="ECO:0000256" key="9">
    <source>
        <dbReference type="PIRSR" id="PIRSR033096-1"/>
    </source>
</evidence>
<evidence type="ECO:0000256" key="5">
    <source>
        <dbReference type="ARBA" id="ARBA00022737"/>
    </source>
</evidence>
<evidence type="ECO:0000256" key="1">
    <source>
        <dbReference type="ARBA" id="ARBA00001936"/>
    </source>
</evidence>
<dbReference type="SMART" id="SM00028">
    <property type="entry name" value="TPR"/>
    <property type="match status" value="3"/>
</dbReference>
<reference evidence="12" key="1">
    <citation type="submission" date="2021-01" db="EMBL/GenBank/DDBJ databases">
        <authorList>
            <person name="Corre E."/>
            <person name="Pelletier E."/>
            <person name="Niang G."/>
            <person name="Scheremetjew M."/>
            <person name="Finn R."/>
            <person name="Kale V."/>
            <person name="Holt S."/>
            <person name="Cochrane G."/>
            <person name="Meng A."/>
            <person name="Brown T."/>
            <person name="Cohen L."/>
        </authorList>
    </citation>
    <scope>NUCLEOTIDE SEQUENCE</scope>
    <source>
        <strain evidence="12">SAG 36.94</strain>
    </source>
</reference>
<dbReference type="EMBL" id="HBGH01011820">
    <property type="protein sequence ID" value="CAD9234474.1"/>
    <property type="molecule type" value="Transcribed_RNA"/>
</dbReference>
<dbReference type="PIRSF" id="PIRSF033096">
    <property type="entry name" value="PPPtase_5"/>
    <property type="match status" value="1"/>
</dbReference>
<accession>A0A7S1TEV8</accession>
<gene>
    <name evidence="12" type="ORF">CCAE0312_LOCUS6563</name>
</gene>
<protein>
    <recommendedName>
        <fullName evidence="3">protein-serine/threonine phosphatase</fullName>
        <ecNumber evidence="3">3.1.3.16</ecNumber>
    </recommendedName>
</protein>
<dbReference type="PRINTS" id="PR00114">
    <property type="entry name" value="STPHPHTASE"/>
</dbReference>
<proteinExistence type="inferred from homology"/>
<comment type="similarity">
    <text evidence="2">Belongs to the PPP phosphatase family. PP-5 (PP-T) subfamily.</text>
</comment>
<evidence type="ECO:0000256" key="7">
    <source>
        <dbReference type="ARBA" id="ARBA00022803"/>
    </source>
</evidence>
<dbReference type="GO" id="GO:0004722">
    <property type="term" value="F:protein serine/threonine phosphatase activity"/>
    <property type="evidence" value="ECO:0007669"/>
    <property type="project" value="UniProtKB-EC"/>
</dbReference>
<dbReference type="SUPFAM" id="SSF48452">
    <property type="entry name" value="TPR-like"/>
    <property type="match status" value="1"/>
</dbReference>
<dbReference type="InterPro" id="IPR029052">
    <property type="entry name" value="Metallo-depent_PP-like"/>
</dbReference>
<keyword evidence="8" id="KW-0464">Manganese</keyword>
<dbReference type="PROSITE" id="PS50005">
    <property type="entry name" value="TPR"/>
    <property type="match status" value="1"/>
</dbReference>
<evidence type="ECO:0000313" key="12">
    <source>
        <dbReference type="EMBL" id="CAD9234474.1"/>
    </source>
</evidence>
<keyword evidence="5" id="KW-0677">Repeat</keyword>
<dbReference type="InterPro" id="IPR041753">
    <property type="entry name" value="PP5_C"/>
</dbReference>
<dbReference type="InterPro" id="IPR051134">
    <property type="entry name" value="PPP_phosphatase"/>
</dbReference>
<evidence type="ECO:0000259" key="11">
    <source>
        <dbReference type="SMART" id="SM00156"/>
    </source>
</evidence>
<keyword evidence="6" id="KW-0378">Hydrolase</keyword>
<keyword evidence="7 10" id="KW-0802">TPR repeat</keyword>
<dbReference type="InterPro" id="IPR006186">
    <property type="entry name" value="Ser/Thr-sp_prot-phosphatase"/>
</dbReference>
<dbReference type="Gene3D" id="3.60.21.10">
    <property type="match status" value="1"/>
</dbReference>
<feature type="domain" description="Serine/threonine specific protein phosphatases" evidence="11">
    <location>
        <begin position="209"/>
        <end position="490"/>
    </location>
</feature>
<evidence type="ECO:0000256" key="6">
    <source>
        <dbReference type="ARBA" id="ARBA00022801"/>
    </source>
</evidence>